<protein>
    <recommendedName>
        <fullName evidence="5">Putative 3-methyladenine DNA glycosylase</fullName>
        <ecNumber evidence="5">3.2.2.-</ecNumber>
    </recommendedName>
</protein>
<dbReference type="GO" id="GO:0006284">
    <property type="term" value="P:base-excision repair"/>
    <property type="evidence" value="ECO:0007669"/>
    <property type="project" value="InterPro"/>
</dbReference>
<evidence type="ECO:0000256" key="1">
    <source>
        <dbReference type="ARBA" id="ARBA00009232"/>
    </source>
</evidence>
<keyword evidence="3 5" id="KW-0378">Hydrolase</keyword>
<reference evidence="7 9" key="2">
    <citation type="submission" date="2019-04" db="EMBL/GenBank/DDBJ databases">
        <title>Draft genome sequence data and analysis of a Fermenting Bacterium, Geotoga petraea strain HO-Geo1, isolated from heavy-oil petroleum reservoir in Russia.</title>
        <authorList>
            <person name="Grouzdev D.S."/>
            <person name="Semenova E.M."/>
            <person name="Sokolova D.S."/>
            <person name="Tourova T.P."/>
            <person name="Poltaraus A.B."/>
            <person name="Nazina T.N."/>
        </authorList>
    </citation>
    <scope>NUCLEOTIDE SEQUENCE [LARGE SCALE GENOMIC DNA]</scope>
    <source>
        <strain evidence="7 9">HO-Geo1</strain>
    </source>
</reference>
<sequence>MNRYFFKQDAVTLAKDLLGKMLVRKVEGRIINSLITETEAYVGPEDKGSHAYNNKRTKRTETMFKEGGHAYIYLIYGMYNCLNIVCSEKDKPEAVLIRAVEPLNEIEYIRMNRKIKSNKVEDLTNGPGKLCQALDIDTSLDGIDLLNNSVLYIQDNLSNHEIVASKRINIDYAGEYANKLWRFYIKGNKFISKK</sequence>
<dbReference type="Pfam" id="PF02245">
    <property type="entry name" value="Pur_DNA_glyco"/>
    <property type="match status" value="1"/>
</dbReference>
<dbReference type="InterPro" id="IPR011034">
    <property type="entry name" value="Formyl_transferase-like_C_sf"/>
</dbReference>
<dbReference type="HAMAP" id="MF_00527">
    <property type="entry name" value="3MGH"/>
    <property type="match status" value="1"/>
</dbReference>
<dbReference type="InterPro" id="IPR003180">
    <property type="entry name" value="MPG"/>
</dbReference>
<evidence type="ECO:0000313" key="8">
    <source>
        <dbReference type="Proteomes" id="UP000199322"/>
    </source>
</evidence>
<dbReference type="GO" id="GO:0003905">
    <property type="term" value="F:alkylbase DNA N-glycosylase activity"/>
    <property type="evidence" value="ECO:0007669"/>
    <property type="project" value="InterPro"/>
</dbReference>
<keyword evidence="2 5" id="KW-0227">DNA damage</keyword>
<dbReference type="EMBL" id="FMYV01000003">
    <property type="protein sequence ID" value="SDC34700.1"/>
    <property type="molecule type" value="Genomic_DNA"/>
</dbReference>
<dbReference type="InterPro" id="IPR036995">
    <property type="entry name" value="MPG_sf"/>
</dbReference>
<dbReference type="GO" id="GO:0003677">
    <property type="term" value="F:DNA binding"/>
    <property type="evidence" value="ECO:0007669"/>
    <property type="project" value="InterPro"/>
</dbReference>
<evidence type="ECO:0000313" key="6">
    <source>
        <dbReference type="EMBL" id="SDC34700.1"/>
    </source>
</evidence>
<evidence type="ECO:0000313" key="7">
    <source>
        <dbReference type="EMBL" id="TGG88744.1"/>
    </source>
</evidence>
<dbReference type="Proteomes" id="UP000199322">
    <property type="component" value="Unassembled WGS sequence"/>
</dbReference>
<keyword evidence="8" id="KW-1185">Reference proteome</keyword>
<dbReference type="Gene3D" id="3.10.300.10">
    <property type="entry name" value="Methylpurine-DNA glycosylase (MPG)"/>
    <property type="match status" value="1"/>
</dbReference>
<dbReference type="SUPFAM" id="SSF50486">
    <property type="entry name" value="FMT C-terminal domain-like"/>
    <property type="match status" value="1"/>
</dbReference>
<evidence type="ECO:0000256" key="3">
    <source>
        <dbReference type="ARBA" id="ARBA00022801"/>
    </source>
</evidence>
<dbReference type="AlphaFoldDB" id="A0A1G6KUE6"/>
<dbReference type="EMBL" id="SRME01000001">
    <property type="protein sequence ID" value="TGG88744.1"/>
    <property type="molecule type" value="Genomic_DNA"/>
</dbReference>
<dbReference type="RefSeq" id="WP_091403152.1">
    <property type="nucleotide sequence ID" value="NZ_FMYV01000003.1"/>
</dbReference>
<dbReference type="Proteomes" id="UP000297288">
    <property type="component" value="Unassembled WGS sequence"/>
</dbReference>
<dbReference type="NCBIfam" id="TIGR00567">
    <property type="entry name" value="3mg"/>
    <property type="match status" value="1"/>
</dbReference>
<dbReference type="OrthoDB" id="9794313at2"/>
<keyword evidence="4 5" id="KW-0234">DNA repair</keyword>
<organism evidence="6 8">
    <name type="scientific">Geotoga petraea</name>
    <dbReference type="NCBI Taxonomy" id="28234"/>
    <lineage>
        <taxon>Bacteria</taxon>
        <taxon>Thermotogati</taxon>
        <taxon>Thermotogota</taxon>
        <taxon>Thermotogae</taxon>
        <taxon>Petrotogales</taxon>
        <taxon>Petrotogaceae</taxon>
        <taxon>Geotoga</taxon>
    </lineage>
</organism>
<dbReference type="STRING" id="28234.SAMN04488588_0895"/>
<evidence type="ECO:0000256" key="4">
    <source>
        <dbReference type="ARBA" id="ARBA00023204"/>
    </source>
</evidence>
<evidence type="ECO:0000256" key="2">
    <source>
        <dbReference type="ARBA" id="ARBA00022763"/>
    </source>
</evidence>
<dbReference type="EC" id="3.2.2.-" evidence="5"/>
<evidence type="ECO:0000313" key="9">
    <source>
        <dbReference type="Proteomes" id="UP000297288"/>
    </source>
</evidence>
<gene>
    <name evidence="7" type="ORF">E4650_00650</name>
    <name evidence="6" type="ORF">SAMN04488588_0895</name>
</gene>
<dbReference type="CDD" id="cd00540">
    <property type="entry name" value="AAG"/>
    <property type="match status" value="1"/>
</dbReference>
<proteinExistence type="inferred from homology"/>
<evidence type="ECO:0000256" key="5">
    <source>
        <dbReference type="HAMAP-Rule" id="MF_00527"/>
    </source>
</evidence>
<reference evidence="6 8" key="1">
    <citation type="submission" date="2016-10" db="EMBL/GenBank/DDBJ databases">
        <authorList>
            <person name="de Groot N.N."/>
        </authorList>
    </citation>
    <scope>NUCLEOTIDE SEQUENCE [LARGE SCALE GENOMIC DNA]</scope>
    <source>
        <strain evidence="6 8">WG14</strain>
    </source>
</reference>
<dbReference type="PANTHER" id="PTHR10429:SF0">
    <property type="entry name" value="DNA-3-METHYLADENINE GLYCOSYLASE"/>
    <property type="match status" value="1"/>
</dbReference>
<dbReference type="FunFam" id="3.10.300.10:FF:000001">
    <property type="entry name" value="Putative 3-methyladenine DNA glycosylase"/>
    <property type="match status" value="1"/>
</dbReference>
<accession>A0A1G6KUE6</accession>
<dbReference type="PANTHER" id="PTHR10429">
    <property type="entry name" value="DNA-3-METHYLADENINE GLYCOSYLASE"/>
    <property type="match status" value="1"/>
</dbReference>
<name>A0A1G6KUE6_9BACT</name>
<comment type="similarity">
    <text evidence="1 5">Belongs to the DNA glycosylase MPG family.</text>
</comment>